<evidence type="ECO:0000259" key="10">
    <source>
        <dbReference type="PROSITE" id="PS51462"/>
    </source>
</evidence>
<dbReference type="GO" id="GO:0016462">
    <property type="term" value="F:pyrophosphatase activity"/>
    <property type="evidence" value="ECO:0007669"/>
    <property type="project" value="InterPro"/>
</dbReference>
<dbReference type="PROSITE" id="PS00893">
    <property type="entry name" value="NUDIX_BOX"/>
    <property type="match status" value="1"/>
</dbReference>
<evidence type="ECO:0000256" key="3">
    <source>
        <dbReference type="ARBA" id="ARBA00005582"/>
    </source>
</evidence>
<dbReference type="GO" id="GO:0005739">
    <property type="term" value="C:mitochondrion"/>
    <property type="evidence" value="ECO:0007669"/>
    <property type="project" value="UniProtKB-SubCell"/>
</dbReference>
<dbReference type="InterPro" id="IPR015797">
    <property type="entry name" value="NUDIX_hydrolase-like_dom_sf"/>
</dbReference>
<keyword evidence="5 12" id="KW-0378">Hydrolase</keyword>
<evidence type="ECO:0000256" key="7">
    <source>
        <dbReference type="ARBA" id="ARBA00022946"/>
    </source>
</evidence>
<feature type="domain" description="Nudix hydrolase" evidence="10">
    <location>
        <begin position="70"/>
        <end position="217"/>
    </location>
</feature>
<comment type="similarity">
    <text evidence="3">Belongs to the Nudix hydrolase family.</text>
</comment>
<sequence>MNYIASLSISVSAFLSSLPFAVALINPSPICPHAVPYITGQQFSLGFTFAEIMSAVLARTGRHRQRYDDNFRLVSGCIPYRLIGESDEVHDQCGIENKIEVLMVSSPNRDDLVFPKGGWEDDETILEAACREAVEEAGVRGKLNENPLGVWEFRSKSRQDICSMEGACRGYMFALEVTEELEFWPEQGNRRRRWLNVKEAFRLCRYEWMRVALEAFLRVMAGDENGEAKSETAETSTPVTVPNVVDCTLISSNSCGMPPFGQQHGTGHSAGIGISRGCRLGITLSE</sequence>
<evidence type="ECO:0000256" key="8">
    <source>
        <dbReference type="ARBA" id="ARBA00023128"/>
    </source>
</evidence>
<dbReference type="GeneID" id="111016957"/>
<dbReference type="InterPro" id="IPR020084">
    <property type="entry name" value="NUDIX_hydrolase_CS"/>
</dbReference>
<keyword evidence="9" id="KW-0732">Signal</keyword>
<dbReference type="AlphaFoldDB" id="A0A6J1D4U1"/>
<dbReference type="KEGG" id="mcha:111016957"/>
<accession>A0A6J1D4U1</accession>
<dbReference type="GO" id="GO:0046872">
    <property type="term" value="F:metal ion binding"/>
    <property type="evidence" value="ECO:0007669"/>
    <property type="project" value="UniProtKB-KW"/>
</dbReference>
<evidence type="ECO:0000256" key="6">
    <source>
        <dbReference type="ARBA" id="ARBA00022842"/>
    </source>
</evidence>
<keyword evidence="8" id="KW-0496">Mitochondrion</keyword>
<reference evidence="12" key="1">
    <citation type="submission" date="2025-08" db="UniProtKB">
        <authorList>
            <consortium name="RefSeq"/>
        </authorList>
    </citation>
    <scope>IDENTIFICATION</scope>
    <source>
        <strain evidence="12">OHB3-1</strain>
    </source>
</reference>
<name>A0A6J1D4U1_MOMCH</name>
<feature type="chain" id="PRO_5026989082" evidence="9">
    <location>
        <begin position="24"/>
        <end position="286"/>
    </location>
</feature>
<dbReference type="Pfam" id="PF00293">
    <property type="entry name" value="NUDIX"/>
    <property type="match status" value="1"/>
</dbReference>
<comment type="cofactor">
    <cofactor evidence="1">
        <name>Mg(2+)</name>
        <dbReference type="ChEBI" id="CHEBI:18420"/>
    </cofactor>
</comment>
<keyword evidence="11" id="KW-1185">Reference proteome</keyword>
<dbReference type="RefSeq" id="XP_022148251.1">
    <property type="nucleotide sequence ID" value="XM_022292559.1"/>
</dbReference>
<dbReference type="InterPro" id="IPR000086">
    <property type="entry name" value="NUDIX_hydrolase_dom"/>
</dbReference>
<organism evidence="11 12">
    <name type="scientific">Momordica charantia</name>
    <name type="common">Bitter gourd</name>
    <name type="synonym">Balsam pear</name>
    <dbReference type="NCBI Taxonomy" id="3673"/>
    <lineage>
        <taxon>Eukaryota</taxon>
        <taxon>Viridiplantae</taxon>
        <taxon>Streptophyta</taxon>
        <taxon>Embryophyta</taxon>
        <taxon>Tracheophyta</taxon>
        <taxon>Spermatophyta</taxon>
        <taxon>Magnoliopsida</taxon>
        <taxon>eudicotyledons</taxon>
        <taxon>Gunneridae</taxon>
        <taxon>Pentapetalae</taxon>
        <taxon>rosids</taxon>
        <taxon>fabids</taxon>
        <taxon>Cucurbitales</taxon>
        <taxon>Cucurbitaceae</taxon>
        <taxon>Momordiceae</taxon>
        <taxon>Momordica</taxon>
    </lineage>
</organism>
<evidence type="ECO:0000256" key="2">
    <source>
        <dbReference type="ARBA" id="ARBA00004173"/>
    </source>
</evidence>
<keyword evidence="4" id="KW-0479">Metal-binding</keyword>
<evidence type="ECO:0000313" key="11">
    <source>
        <dbReference type="Proteomes" id="UP000504603"/>
    </source>
</evidence>
<dbReference type="FunFam" id="3.90.79.10:FF:000030">
    <property type="entry name" value="Nudix hydrolase 13 mitochondrial"/>
    <property type="match status" value="1"/>
</dbReference>
<keyword evidence="6" id="KW-0460">Magnesium</keyword>
<keyword evidence="7" id="KW-0809">Transit peptide</keyword>
<dbReference type="InterPro" id="IPR047198">
    <property type="entry name" value="DDP-like_NUDIX"/>
</dbReference>
<proteinExistence type="inferred from homology"/>
<dbReference type="GO" id="GO:0005634">
    <property type="term" value="C:nucleus"/>
    <property type="evidence" value="ECO:0007669"/>
    <property type="project" value="TreeGrafter"/>
</dbReference>
<dbReference type="PANTHER" id="PTHR12629:SF58">
    <property type="entry name" value="NUDIX HYDROLASE 12, MITOCHONDRIAL"/>
    <property type="match status" value="1"/>
</dbReference>
<evidence type="ECO:0000256" key="9">
    <source>
        <dbReference type="SAM" id="SignalP"/>
    </source>
</evidence>
<feature type="signal peptide" evidence="9">
    <location>
        <begin position="1"/>
        <end position="23"/>
    </location>
</feature>
<gene>
    <name evidence="12" type="primary">LOC111016957</name>
</gene>
<dbReference type="OrthoDB" id="2011998at2759"/>
<evidence type="ECO:0000256" key="1">
    <source>
        <dbReference type="ARBA" id="ARBA00001946"/>
    </source>
</evidence>
<dbReference type="Proteomes" id="UP000504603">
    <property type="component" value="Unplaced"/>
</dbReference>
<protein>
    <submittedName>
        <fullName evidence="12">Nudix hydrolase 13, mitochondrial isoform X1</fullName>
    </submittedName>
</protein>
<dbReference type="SUPFAM" id="SSF55811">
    <property type="entry name" value="Nudix"/>
    <property type="match status" value="1"/>
</dbReference>
<dbReference type="PROSITE" id="PS51462">
    <property type="entry name" value="NUDIX"/>
    <property type="match status" value="1"/>
</dbReference>
<evidence type="ECO:0000313" key="12">
    <source>
        <dbReference type="RefSeq" id="XP_022148251.1"/>
    </source>
</evidence>
<comment type="subcellular location">
    <subcellularLocation>
        <location evidence="2">Mitochondrion</location>
    </subcellularLocation>
</comment>
<dbReference type="Gene3D" id="3.90.79.10">
    <property type="entry name" value="Nucleoside Triphosphate Pyrophosphohydrolase"/>
    <property type="match status" value="1"/>
</dbReference>
<evidence type="ECO:0000256" key="4">
    <source>
        <dbReference type="ARBA" id="ARBA00022723"/>
    </source>
</evidence>
<evidence type="ECO:0000256" key="5">
    <source>
        <dbReference type="ARBA" id="ARBA00022801"/>
    </source>
</evidence>
<dbReference type="CDD" id="cd04666">
    <property type="entry name" value="NUDIX_DIPP2_like_Nudt4"/>
    <property type="match status" value="1"/>
</dbReference>
<dbReference type="PANTHER" id="PTHR12629">
    <property type="entry name" value="DIPHOSPHOINOSITOL POLYPHOSPHATE PHOSPHOHYDROLASE"/>
    <property type="match status" value="1"/>
</dbReference>